<organism evidence="2 3">
    <name type="scientific">Thalictrum thalictroides</name>
    <name type="common">Rue-anemone</name>
    <name type="synonym">Anemone thalictroides</name>
    <dbReference type="NCBI Taxonomy" id="46969"/>
    <lineage>
        <taxon>Eukaryota</taxon>
        <taxon>Viridiplantae</taxon>
        <taxon>Streptophyta</taxon>
        <taxon>Embryophyta</taxon>
        <taxon>Tracheophyta</taxon>
        <taxon>Spermatophyta</taxon>
        <taxon>Magnoliopsida</taxon>
        <taxon>Ranunculales</taxon>
        <taxon>Ranunculaceae</taxon>
        <taxon>Thalictroideae</taxon>
        <taxon>Thalictrum</taxon>
    </lineage>
</organism>
<evidence type="ECO:0000256" key="1">
    <source>
        <dbReference type="SAM" id="MobiDB-lite"/>
    </source>
</evidence>
<proteinExistence type="predicted"/>
<dbReference type="Proteomes" id="UP000554482">
    <property type="component" value="Unassembled WGS sequence"/>
</dbReference>
<dbReference type="EMBL" id="JABWDY010004666">
    <property type="protein sequence ID" value="KAF5204995.1"/>
    <property type="molecule type" value="Genomic_DNA"/>
</dbReference>
<evidence type="ECO:0000313" key="2">
    <source>
        <dbReference type="EMBL" id="KAF5204995.1"/>
    </source>
</evidence>
<accession>A0A7J6X810</accession>
<evidence type="ECO:0000313" key="3">
    <source>
        <dbReference type="Proteomes" id="UP000554482"/>
    </source>
</evidence>
<protein>
    <submittedName>
        <fullName evidence="2">Uncharacterized protein</fullName>
    </submittedName>
</protein>
<dbReference type="AlphaFoldDB" id="A0A7J6X810"/>
<feature type="region of interest" description="Disordered" evidence="1">
    <location>
        <begin position="65"/>
        <end position="88"/>
    </location>
</feature>
<name>A0A7J6X810_THATH</name>
<gene>
    <name evidence="2" type="ORF">FRX31_005417</name>
</gene>
<comment type="caution">
    <text evidence="2">The sequence shown here is derived from an EMBL/GenBank/DDBJ whole genome shotgun (WGS) entry which is preliminary data.</text>
</comment>
<keyword evidence="3" id="KW-1185">Reference proteome</keyword>
<reference evidence="2 3" key="1">
    <citation type="submission" date="2020-06" db="EMBL/GenBank/DDBJ databases">
        <title>Transcriptomic and genomic resources for Thalictrum thalictroides and T. hernandezii: Facilitating candidate gene discovery in an emerging model plant lineage.</title>
        <authorList>
            <person name="Arias T."/>
            <person name="Riano-Pachon D.M."/>
            <person name="Di Stilio V.S."/>
        </authorList>
    </citation>
    <scope>NUCLEOTIDE SEQUENCE [LARGE SCALE GENOMIC DNA]</scope>
    <source>
        <strain evidence="3">cv. WT478/WT964</strain>
        <tissue evidence="2">Leaves</tissue>
    </source>
</reference>
<sequence>MQRNTCLLAKDKGIATFGLRLSRQTDGQNLWPLAQPHCQAMSEKQYPVCGGTCLVLTFRAKNLGGSSASADKRQQNCPLSLKPSPDEI</sequence>